<name>A0AAW0SCR8_SCYPA</name>
<gene>
    <name evidence="1" type="ORF">O3P69_011727</name>
</gene>
<accession>A0AAW0SCR8</accession>
<dbReference type="GO" id="GO:0005096">
    <property type="term" value="F:GTPase activator activity"/>
    <property type="evidence" value="ECO:0007669"/>
    <property type="project" value="TreeGrafter"/>
</dbReference>
<evidence type="ECO:0000313" key="2">
    <source>
        <dbReference type="Proteomes" id="UP001487740"/>
    </source>
</evidence>
<evidence type="ECO:0000313" key="1">
    <source>
        <dbReference type="EMBL" id="KAK8372901.1"/>
    </source>
</evidence>
<proteinExistence type="predicted"/>
<dbReference type="GO" id="GO:0005886">
    <property type="term" value="C:plasma membrane"/>
    <property type="evidence" value="ECO:0007669"/>
    <property type="project" value="TreeGrafter"/>
</dbReference>
<dbReference type="GO" id="GO:0045159">
    <property type="term" value="F:myosin II binding"/>
    <property type="evidence" value="ECO:0007669"/>
    <property type="project" value="TreeGrafter"/>
</dbReference>
<dbReference type="GO" id="GO:0006887">
    <property type="term" value="P:exocytosis"/>
    <property type="evidence" value="ECO:0007669"/>
    <property type="project" value="TreeGrafter"/>
</dbReference>
<dbReference type="GO" id="GO:0006893">
    <property type="term" value="P:Golgi to plasma membrane transport"/>
    <property type="evidence" value="ECO:0007669"/>
    <property type="project" value="TreeGrafter"/>
</dbReference>
<sequence>MVLWDFKGRCADVRYQSAEPLRSLSWHHEGEQGMCCHMDRDTHESPDTCCTHLADCPADLNPALYLAGAREGGHRKQGFSEKEWPISGREWDSTFCPYPEMTLTG</sequence>
<keyword evidence="2" id="KW-1185">Reference proteome</keyword>
<dbReference type="GO" id="GO:0019905">
    <property type="term" value="F:syntaxin binding"/>
    <property type="evidence" value="ECO:0007669"/>
    <property type="project" value="TreeGrafter"/>
</dbReference>
<dbReference type="PANTHER" id="PTHR10241">
    <property type="entry name" value="LETHAL 2 GIANT LARVAE PROTEIN"/>
    <property type="match status" value="1"/>
</dbReference>
<dbReference type="EMBL" id="JARAKH010001488">
    <property type="protein sequence ID" value="KAK8372901.1"/>
    <property type="molecule type" value="Genomic_DNA"/>
</dbReference>
<comment type="caution">
    <text evidence="1">The sequence shown here is derived from an EMBL/GenBank/DDBJ whole genome shotgun (WGS) entry which is preliminary data.</text>
</comment>
<dbReference type="Proteomes" id="UP001487740">
    <property type="component" value="Unassembled WGS sequence"/>
</dbReference>
<reference evidence="1 2" key="1">
    <citation type="submission" date="2023-03" db="EMBL/GenBank/DDBJ databases">
        <title>High-quality genome of Scylla paramamosain provides insights in environmental adaptation.</title>
        <authorList>
            <person name="Zhang L."/>
        </authorList>
    </citation>
    <scope>NUCLEOTIDE SEQUENCE [LARGE SCALE GENOMIC DNA]</scope>
    <source>
        <strain evidence="1">LZ_2023a</strain>
        <tissue evidence="1">Muscle</tissue>
    </source>
</reference>
<protein>
    <submittedName>
        <fullName evidence="1">Uncharacterized protein</fullName>
    </submittedName>
</protein>
<dbReference type="PANTHER" id="PTHR10241:SF25">
    <property type="entry name" value="TOMOSYN, ISOFORM C"/>
    <property type="match status" value="1"/>
</dbReference>
<dbReference type="GO" id="GO:0031201">
    <property type="term" value="C:SNARE complex"/>
    <property type="evidence" value="ECO:0007669"/>
    <property type="project" value="TreeGrafter"/>
</dbReference>
<organism evidence="1 2">
    <name type="scientific">Scylla paramamosain</name>
    <name type="common">Mud crab</name>
    <dbReference type="NCBI Taxonomy" id="85552"/>
    <lineage>
        <taxon>Eukaryota</taxon>
        <taxon>Metazoa</taxon>
        <taxon>Ecdysozoa</taxon>
        <taxon>Arthropoda</taxon>
        <taxon>Crustacea</taxon>
        <taxon>Multicrustacea</taxon>
        <taxon>Malacostraca</taxon>
        <taxon>Eumalacostraca</taxon>
        <taxon>Eucarida</taxon>
        <taxon>Decapoda</taxon>
        <taxon>Pleocyemata</taxon>
        <taxon>Brachyura</taxon>
        <taxon>Eubrachyura</taxon>
        <taxon>Portunoidea</taxon>
        <taxon>Portunidae</taxon>
        <taxon>Portuninae</taxon>
        <taxon>Scylla</taxon>
    </lineage>
</organism>
<dbReference type="AlphaFoldDB" id="A0AAW0SCR8"/>